<dbReference type="AlphaFoldDB" id="A0A1C0ZX12"/>
<dbReference type="InterPro" id="IPR044930">
    <property type="entry name" value="Homing_endonuclease_His-Me"/>
</dbReference>
<sequence>METQLPKRFIDKVDFTGSCWIWMASKVGGRYGQYRYKGKMGLSHRFSWEHFNGTIPPEMRVLHKCDVPSCVNPLHLFLGTNQDNTDDMMEKGRHVNTIKKGEEALNVKLSQRQVDEIRETYQRRARNEFSTIGLAKKFGVSNQQISRIINNKRWTG</sequence>
<dbReference type="InterPro" id="IPR044925">
    <property type="entry name" value="His-Me_finger_sf"/>
</dbReference>
<feature type="domain" description="HNH nuclease" evidence="1">
    <location>
        <begin position="44"/>
        <end position="84"/>
    </location>
</feature>
<dbReference type="GO" id="GO:0004519">
    <property type="term" value="F:endonuclease activity"/>
    <property type="evidence" value="ECO:0007669"/>
    <property type="project" value="InterPro"/>
</dbReference>
<dbReference type="Pfam" id="PF13392">
    <property type="entry name" value="HNH_3"/>
    <property type="match status" value="1"/>
</dbReference>
<dbReference type="SUPFAM" id="SSF54060">
    <property type="entry name" value="His-Me finger endonucleases"/>
    <property type="match status" value="1"/>
</dbReference>
<keyword evidence="3" id="KW-1185">Reference proteome</keyword>
<gene>
    <name evidence="2" type="ORF">A8709_32985</name>
</gene>
<reference evidence="3" key="1">
    <citation type="submission" date="2016-05" db="EMBL/GenBank/DDBJ databases">
        <title>Paenibacillus oryzae. sp. nov., isolated from the rice root.</title>
        <authorList>
            <person name="Zhang J."/>
            <person name="Zhang X."/>
        </authorList>
    </citation>
    <scope>NUCLEOTIDE SEQUENCE [LARGE SCALE GENOMIC DNA]</scope>
    <source>
        <strain evidence="3">KCTC13222</strain>
    </source>
</reference>
<dbReference type="RefSeq" id="WP_065857104.1">
    <property type="nucleotide sequence ID" value="NZ_LYPC01000027.1"/>
</dbReference>
<dbReference type="InterPro" id="IPR003615">
    <property type="entry name" value="HNH_nuc"/>
</dbReference>
<organism evidence="2 3">
    <name type="scientific">Paenibacillus pectinilyticus</name>
    <dbReference type="NCBI Taxonomy" id="512399"/>
    <lineage>
        <taxon>Bacteria</taxon>
        <taxon>Bacillati</taxon>
        <taxon>Bacillota</taxon>
        <taxon>Bacilli</taxon>
        <taxon>Bacillales</taxon>
        <taxon>Paenibacillaceae</taxon>
        <taxon>Paenibacillus</taxon>
    </lineage>
</organism>
<comment type="caution">
    <text evidence="2">The sequence shown here is derived from an EMBL/GenBank/DDBJ whole genome shotgun (WGS) entry which is preliminary data.</text>
</comment>
<protein>
    <recommendedName>
        <fullName evidence="1">HNH nuclease domain-containing protein</fullName>
    </recommendedName>
</protein>
<evidence type="ECO:0000313" key="2">
    <source>
        <dbReference type="EMBL" id="OCT12627.1"/>
    </source>
</evidence>
<evidence type="ECO:0000259" key="1">
    <source>
        <dbReference type="Pfam" id="PF13392"/>
    </source>
</evidence>
<dbReference type="STRING" id="512399.A8709_32985"/>
<dbReference type="EMBL" id="LYPC01000027">
    <property type="protein sequence ID" value="OCT12627.1"/>
    <property type="molecule type" value="Genomic_DNA"/>
</dbReference>
<accession>A0A1C0ZX12</accession>
<evidence type="ECO:0000313" key="3">
    <source>
        <dbReference type="Proteomes" id="UP000093309"/>
    </source>
</evidence>
<proteinExistence type="predicted"/>
<name>A0A1C0ZX12_9BACL</name>
<dbReference type="Proteomes" id="UP000093309">
    <property type="component" value="Unassembled WGS sequence"/>
</dbReference>
<dbReference type="Gene3D" id="3.90.75.10">
    <property type="entry name" value="Homing Intron 3 (I-ppo) Encoded Endonuclease, Chain A"/>
    <property type="match status" value="1"/>
</dbReference>